<name>A0A2T7G4Y5_9RHOB</name>
<dbReference type="RefSeq" id="WP_133176211.1">
    <property type="nucleotide sequence ID" value="NZ_QCYH01000008.1"/>
</dbReference>
<dbReference type="AlphaFoldDB" id="A0A2T7G4Y5"/>
<keyword evidence="2" id="KW-1185">Reference proteome</keyword>
<evidence type="ECO:0000313" key="2">
    <source>
        <dbReference type="Proteomes" id="UP000244446"/>
    </source>
</evidence>
<sequence length="103" mass="11850">MFIIDPSADKNMKFEAASESSTEFEVRFEASNSNKLDIEFKDDQASIFATLGPFQNHRVFLMGYGRLEMAVMRDIFEIKTTGSKRTMRTWRSGLAASWVKIRL</sequence>
<organism evidence="1 2">
    <name type="scientific">Pelagivirga sediminicola</name>
    <dbReference type="NCBI Taxonomy" id="2170575"/>
    <lineage>
        <taxon>Bacteria</taxon>
        <taxon>Pseudomonadati</taxon>
        <taxon>Pseudomonadota</taxon>
        <taxon>Alphaproteobacteria</taxon>
        <taxon>Rhodobacterales</taxon>
        <taxon>Paracoccaceae</taxon>
        <taxon>Pelagivirga</taxon>
    </lineage>
</organism>
<evidence type="ECO:0000313" key="1">
    <source>
        <dbReference type="EMBL" id="PVA09475.1"/>
    </source>
</evidence>
<proteinExistence type="predicted"/>
<protein>
    <submittedName>
        <fullName evidence="1">Uncharacterized protein</fullName>
    </submittedName>
</protein>
<dbReference type="EMBL" id="QCYH01000008">
    <property type="protein sequence ID" value="PVA09475.1"/>
    <property type="molecule type" value="Genomic_DNA"/>
</dbReference>
<comment type="caution">
    <text evidence="1">The sequence shown here is derived from an EMBL/GenBank/DDBJ whole genome shotgun (WGS) entry which is preliminary data.</text>
</comment>
<accession>A0A2T7G4Y5</accession>
<reference evidence="1 2" key="1">
    <citation type="submission" date="2018-04" db="EMBL/GenBank/DDBJ databases">
        <title>Pelagivirga bohaiensis gen. nov., sp. nov., a bacterium isolated from the Bohai Sea.</title>
        <authorList>
            <person name="Ji X."/>
        </authorList>
    </citation>
    <scope>NUCLEOTIDE SEQUENCE [LARGE SCALE GENOMIC DNA]</scope>
    <source>
        <strain evidence="1 2">BH-SD19</strain>
    </source>
</reference>
<gene>
    <name evidence="1" type="ORF">DC366_13900</name>
</gene>
<dbReference type="Proteomes" id="UP000244446">
    <property type="component" value="Unassembled WGS sequence"/>
</dbReference>